<proteinExistence type="predicted"/>
<dbReference type="PROSITE" id="PS51272">
    <property type="entry name" value="SLH"/>
    <property type="match status" value="2"/>
</dbReference>
<evidence type="ECO:0000256" key="4">
    <source>
        <dbReference type="SAM" id="SignalP"/>
    </source>
</evidence>
<keyword evidence="8" id="KW-1185">Reference proteome</keyword>
<dbReference type="Pfam" id="PF00395">
    <property type="entry name" value="SLH"/>
    <property type="match status" value="2"/>
</dbReference>
<dbReference type="SMART" id="SM00646">
    <property type="entry name" value="Ami_3"/>
    <property type="match status" value="1"/>
</dbReference>
<dbReference type="PROSITE" id="PS51781">
    <property type="entry name" value="SH3B"/>
    <property type="match status" value="1"/>
</dbReference>
<dbReference type="InterPro" id="IPR003646">
    <property type="entry name" value="SH3-like_bac-type"/>
</dbReference>
<dbReference type="Gene3D" id="2.30.30.40">
    <property type="entry name" value="SH3 Domains"/>
    <property type="match status" value="1"/>
</dbReference>
<dbReference type="GO" id="GO:0030288">
    <property type="term" value="C:outer membrane-bounded periplasmic space"/>
    <property type="evidence" value="ECO:0007669"/>
    <property type="project" value="TreeGrafter"/>
</dbReference>
<protein>
    <submittedName>
        <fullName evidence="7">Cell wall hydrolase</fullName>
    </submittedName>
</protein>
<dbReference type="PANTHER" id="PTHR30404:SF0">
    <property type="entry name" value="N-ACETYLMURAMOYL-L-ALANINE AMIDASE AMIC"/>
    <property type="match status" value="1"/>
</dbReference>
<keyword evidence="3" id="KW-0961">Cell wall biogenesis/degradation</keyword>
<evidence type="ECO:0000259" key="5">
    <source>
        <dbReference type="PROSITE" id="PS51272"/>
    </source>
</evidence>
<dbReference type="Pfam" id="PF08239">
    <property type="entry name" value="SH3_3"/>
    <property type="match status" value="1"/>
</dbReference>
<feature type="signal peptide" evidence="4">
    <location>
        <begin position="1"/>
        <end position="27"/>
    </location>
</feature>
<dbReference type="PANTHER" id="PTHR30404">
    <property type="entry name" value="N-ACETYLMURAMOYL-L-ALANINE AMIDASE"/>
    <property type="match status" value="1"/>
</dbReference>
<gene>
    <name evidence="7" type="ORF">D0469_09210</name>
</gene>
<dbReference type="CDD" id="cd02696">
    <property type="entry name" value="MurNAc-LAA"/>
    <property type="match status" value="1"/>
</dbReference>
<evidence type="ECO:0000256" key="1">
    <source>
        <dbReference type="ARBA" id="ARBA00022729"/>
    </source>
</evidence>
<dbReference type="SUPFAM" id="SSF53187">
    <property type="entry name" value="Zn-dependent exopeptidases"/>
    <property type="match status" value="1"/>
</dbReference>
<dbReference type="Proteomes" id="UP000264541">
    <property type="component" value="Unassembled WGS sequence"/>
</dbReference>
<dbReference type="AlphaFoldDB" id="A0A372LP66"/>
<dbReference type="GO" id="GO:0071555">
    <property type="term" value="P:cell wall organization"/>
    <property type="evidence" value="ECO:0007669"/>
    <property type="project" value="UniProtKB-KW"/>
</dbReference>
<evidence type="ECO:0000256" key="3">
    <source>
        <dbReference type="ARBA" id="ARBA00023316"/>
    </source>
</evidence>
<sequence>MRVIKMLLCFVLVTGFLVQLGNTKVEAATSFYDVKSDHRAYDEIMYLAQGKIANGSLSGYYYPNKVVTRAEATAMIGRALQLNGQQRKTQFKDVGINHFASGYIQSAVGRKIVSGYVDNSFKPNNTVTRSEMAVMICKAFGYSFGNSQSGAAQALLSRGIAQYVNGSFGADIKMNRADTAEFLAKAINYKLRTNPEVNFDKEINVATDSLQVRTGPSTNYNSVGTLEDGETATFAYSVGNWILVKTSSVEGFVHSAYVTSESDDLPAVPSSSSPLSLKTIVIDPGHGGTDPGAIGYGIYEKSVVLDTSLRVKKLFAQTPFNFKLTRETDKYITLQNRVAFAKQNKADTFVSIHANAFNGKANGTETYYYRTAATNPYTNDSILLAKSIQKRLVAAWGTNDRGIDHGNFHVIRENSMPAILTELGFIDNKADNNKLRSPAYRQLAAEAIYQGILDYYKAKGYNVNSLYNIVD</sequence>
<keyword evidence="2 7" id="KW-0378">Hydrolase</keyword>
<keyword evidence="1 4" id="KW-0732">Signal</keyword>
<evidence type="ECO:0000313" key="7">
    <source>
        <dbReference type="EMBL" id="RFU69534.1"/>
    </source>
</evidence>
<dbReference type="EMBL" id="QVTE01000024">
    <property type="protein sequence ID" value="RFU69534.1"/>
    <property type="molecule type" value="Genomic_DNA"/>
</dbReference>
<name>A0A372LP66_9BACI</name>
<dbReference type="RefSeq" id="WP_117326458.1">
    <property type="nucleotide sequence ID" value="NZ_QVTE01000024.1"/>
</dbReference>
<dbReference type="GO" id="GO:0008745">
    <property type="term" value="F:N-acetylmuramoyl-L-alanine amidase activity"/>
    <property type="evidence" value="ECO:0007669"/>
    <property type="project" value="InterPro"/>
</dbReference>
<feature type="domain" description="SLH" evidence="5">
    <location>
        <begin position="27"/>
        <end position="86"/>
    </location>
</feature>
<feature type="domain" description="SH3b" evidence="6">
    <location>
        <begin position="200"/>
        <end position="262"/>
    </location>
</feature>
<dbReference type="Pfam" id="PF01520">
    <property type="entry name" value="Amidase_3"/>
    <property type="match status" value="1"/>
</dbReference>
<dbReference type="InterPro" id="IPR001119">
    <property type="entry name" value="SLH_dom"/>
</dbReference>
<feature type="chain" id="PRO_5016639661" evidence="4">
    <location>
        <begin position="28"/>
        <end position="471"/>
    </location>
</feature>
<dbReference type="Gene3D" id="3.40.630.40">
    <property type="entry name" value="Zn-dependent exopeptidases"/>
    <property type="match status" value="1"/>
</dbReference>
<reference evidence="7 8" key="1">
    <citation type="submission" date="2018-08" db="EMBL/GenBank/DDBJ databases">
        <title>Bacillus chawlae sp. nov., Bacillus glennii sp. nov., and Bacillus saganii sp. nov. Isolated from the Vehicle Assembly Building at Kennedy Space Center where the Viking Spacecraft were Assembled.</title>
        <authorList>
            <person name="Seuylemezian A."/>
            <person name="Vaishampayan P."/>
        </authorList>
    </citation>
    <scope>NUCLEOTIDE SEQUENCE [LARGE SCALE GENOMIC DNA]</scope>
    <source>
        <strain evidence="7 8">V47-23a</strain>
    </source>
</reference>
<dbReference type="InterPro" id="IPR050695">
    <property type="entry name" value="N-acetylmuramoyl_amidase_3"/>
</dbReference>
<accession>A0A372LP66</accession>
<organism evidence="7 8">
    <name type="scientific">Peribacillus saganii</name>
    <dbReference type="NCBI Taxonomy" id="2303992"/>
    <lineage>
        <taxon>Bacteria</taxon>
        <taxon>Bacillati</taxon>
        <taxon>Bacillota</taxon>
        <taxon>Bacilli</taxon>
        <taxon>Bacillales</taxon>
        <taxon>Bacillaceae</taxon>
        <taxon>Peribacillus</taxon>
    </lineage>
</organism>
<evidence type="ECO:0000259" key="6">
    <source>
        <dbReference type="PROSITE" id="PS51781"/>
    </source>
</evidence>
<dbReference type="OrthoDB" id="9806267at2"/>
<evidence type="ECO:0000256" key="2">
    <source>
        <dbReference type="ARBA" id="ARBA00022801"/>
    </source>
</evidence>
<dbReference type="InterPro" id="IPR002508">
    <property type="entry name" value="MurNAc-LAA_cat"/>
</dbReference>
<feature type="domain" description="SLH" evidence="5">
    <location>
        <begin position="87"/>
        <end position="150"/>
    </location>
</feature>
<dbReference type="GO" id="GO:0009253">
    <property type="term" value="P:peptidoglycan catabolic process"/>
    <property type="evidence" value="ECO:0007669"/>
    <property type="project" value="InterPro"/>
</dbReference>
<evidence type="ECO:0000313" key="8">
    <source>
        <dbReference type="Proteomes" id="UP000264541"/>
    </source>
</evidence>
<dbReference type="SMART" id="SM00287">
    <property type="entry name" value="SH3b"/>
    <property type="match status" value="1"/>
</dbReference>
<comment type="caution">
    <text evidence="7">The sequence shown here is derived from an EMBL/GenBank/DDBJ whole genome shotgun (WGS) entry which is preliminary data.</text>
</comment>